<sequence>MELTFLGTASAYPTPSRCVSCTALRYKDWVWLFDCGEGSQIQLMKSSLKPGKISKIFITHLHGDHAFGLPGLMCTISQNNQRSEPVEVYGPVGLRNFLQVSLGVSRAEMGFTFVVHELQPIPEQLPPELWDIDKVEQCSLHPNETPGTIIHCNKDLIWTVQLGVPPGPLIRSAEAGGNCHKLESGDQARGADVLVHEVTLENALEQTCIEKGHSTPKEQSVRKLLAEAEEVLGPVLYAQRT</sequence>
<evidence type="ECO:0008006" key="3">
    <source>
        <dbReference type="Google" id="ProtNLM"/>
    </source>
</evidence>
<dbReference type="GO" id="GO:0016787">
    <property type="term" value="F:hydrolase activity"/>
    <property type="evidence" value="ECO:0007669"/>
    <property type="project" value="UniProtKB-KW"/>
</dbReference>
<accession>A0ABD0K139</accession>
<dbReference type="EMBL" id="JACVVK020000270">
    <property type="protein sequence ID" value="KAK7480964.1"/>
    <property type="molecule type" value="Genomic_DNA"/>
</dbReference>
<proteinExistence type="predicted"/>
<dbReference type="PANTHER" id="PTHR46018">
    <property type="entry name" value="ZINC PHOSPHODIESTERASE ELAC PROTEIN 1"/>
    <property type="match status" value="1"/>
</dbReference>
<dbReference type="SUPFAM" id="SSF56281">
    <property type="entry name" value="Metallo-hydrolase/oxidoreductase"/>
    <property type="match status" value="1"/>
</dbReference>
<dbReference type="Proteomes" id="UP001519460">
    <property type="component" value="Unassembled WGS sequence"/>
</dbReference>
<dbReference type="Pfam" id="PF23023">
    <property type="entry name" value="Anti-Pycsar_Apyc1"/>
    <property type="match status" value="1"/>
</dbReference>
<dbReference type="InterPro" id="IPR036866">
    <property type="entry name" value="RibonucZ/Hydroxyglut_hydro"/>
</dbReference>
<name>A0ABD0K139_9CAEN</name>
<dbReference type="PANTHER" id="PTHR46018:SF2">
    <property type="entry name" value="ZINC PHOSPHODIESTERASE ELAC PROTEIN 1"/>
    <property type="match status" value="1"/>
</dbReference>
<organism evidence="1 2">
    <name type="scientific">Batillaria attramentaria</name>
    <dbReference type="NCBI Taxonomy" id="370345"/>
    <lineage>
        <taxon>Eukaryota</taxon>
        <taxon>Metazoa</taxon>
        <taxon>Spiralia</taxon>
        <taxon>Lophotrochozoa</taxon>
        <taxon>Mollusca</taxon>
        <taxon>Gastropoda</taxon>
        <taxon>Caenogastropoda</taxon>
        <taxon>Sorbeoconcha</taxon>
        <taxon>Cerithioidea</taxon>
        <taxon>Batillariidae</taxon>
        <taxon>Batillaria</taxon>
    </lineage>
</organism>
<reference evidence="1 2" key="1">
    <citation type="journal article" date="2023" name="Sci. Data">
        <title>Genome assembly of the Korean intertidal mud-creeper Batillaria attramentaria.</title>
        <authorList>
            <person name="Patra A.K."/>
            <person name="Ho P.T."/>
            <person name="Jun S."/>
            <person name="Lee S.J."/>
            <person name="Kim Y."/>
            <person name="Won Y.J."/>
        </authorList>
    </citation>
    <scope>NUCLEOTIDE SEQUENCE [LARGE SCALE GENOMIC DNA]</scope>
    <source>
        <strain evidence="1">Wonlab-2016</strain>
    </source>
</reference>
<gene>
    <name evidence="1" type="ORF">BaRGS_00027779</name>
</gene>
<evidence type="ECO:0000313" key="2">
    <source>
        <dbReference type="Proteomes" id="UP001519460"/>
    </source>
</evidence>
<comment type="caution">
    <text evidence="1">The sequence shown here is derived from an EMBL/GenBank/DDBJ whole genome shotgun (WGS) entry which is preliminary data.</text>
</comment>
<dbReference type="Gene3D" id="3.60.15.10">
    <property type="entry name" value="Ribonuclease Z/Hydroxyacylglutathione hydrolase-like"/>
    <property type="match status" value="1"/>
</dbReference>
<dbReference type="AlphaFoldDB" id="A0ABD0K139"/>
<keyword evidence="2" id="KW-1185">Reference proteome</keyword>
<evidence type="ECO:0000313" key="1">
    <source>
        <dbReference type="EMBL" id="KAK7480964.1"/>
    </source>
</evidence>
<protein>
    <recommendedName>
        <fullName evidence="3">Metallo-beta-lactamase domain-containing protein</fullName>
    </recommendedName>
</protein>